<organism evidence="2 3">
    <name type="scientific">Sulfobacillus benefaciens</name>
    <dbReference type="NCBI Taxonomy" id="453960"/>
    <lineage>
        <taxon>Bacteria</taxon>
        <taxon>Bacillati</taxon>
        <taxon>Bacillota</taxon>
        <taxon>Clostridia</taxon>
        <taxon>Eubacteriales</taxon>
        <taxon>Clostridiales Family XVII. Incertae Sedis</taxon>
        <taxon>Sulfobacillus</taxon>
    </lineage>
</organism>
<accession>A0A2T2X0W5</accession>
<protein>
    <submittedName>
        <fullName evidence="2">Uncharacterized protein</fullName>
    </submittedName>
</protein>
<dbReference type="Proteomes" id="UP000242699">
    <property type="component" value="Unassembled WGS sequence"/>
</dbReference>
<sequence>MAVPATNPKVLTNGEKIWGHSRRLADNKERGGGIRRCRGDQDHSEGGGMGLLWAGEDPN</sequence>
<gene>
    <name evidence="2" type="ORF">C7B43_10405</name>
</gene>
<evidence type="ECO:0000313" key="3">
    <source>
        <dbReference type="Proteomes" id="UP000242699"/>
    </source>
</evidence>
<dbReference type="EMBL" id="PXYT01000021">
    <property type="protein sequence ID" value="PSR28127.1"/>
    <property type="molecule type" value="Genomic_DNA"/>
</dbReference>
<feature type="region of interest" description="Disordered" evidence="1">
    <location>
        <begin position="21"/>
        <end position="59"/>
    </location>
</feature>
<comment type="caution">
    <text evidence="2">The sequence shown here is derived from an EMBL/GenBank/DDBJ whole genome shotgun (WGS) entry which is preliminary data.</text>
</comment>
<evidence type="ECO:0000256" key="1">
    <source>
        <dbReference type="SAM" id="MobiDB-lite"/>
    </source>
</evidence>
<reference evidence="2 3" key="1">
    <citation type="journal article" date="2014" name="BMC Genomics">
        <title>Comparison of environmental and isolate Sulfobacillus genomes reveals diverse carbon, sulfur, nitrogen, and hydrogen metabolisms.</title>
        <authorList>
            <person name="Justice N.B."/>
            <person name="Norman A."/>
            <person name="Brown C.T."/>
            <person name="Singh A."/>
            <person name="Thomas B.C."/>
            <person name="Banfield J.F."/>
        </authorList>
    </citation>
    <scope>NUCLEOTIDE SEQUENCE [LARGE SCALE GENOMIC DNA]</scope>
    <source>
        <strain evidence="2">AMDSBA1</strain>
    </source>
</reference>
<feature type="compositionally biased region" description="Basic and acidic residues" evidence="1">
    <location>
        <begin position="23"/>
        <end position="45"/>
    </location>
</feature>
<proteinExistence type="predicted"/>
<name>A0A2T2X0W5_9FIRM</name>
<dbReference type="AlphaFoldDB" id="A0A2T2X0W5"/>
<evidence type="ECO:0000313" key="2">
    <source>
        <dbReference type="EMBL" id="PSR28127.1"/>
    </source>
</evidence>